<dbReference type="Proteomes" id="UP000198660">
    <property type="component" value="Unassembled WGS sequence"/>
</dbReference>
<evidence type="ECO:0000256" key="1">
    <source>
        <dbReference type="ARBA" id="ARBA00004241"/>
    </source>
</evidence>
<evidence type="ECO:0000313" key="4">
    <source>
        <dbReference type="EMBL" id="SFS80078.1"/>
    </source>
</evidence>
<dbReference type="PROSITE" id="PS00409">
    <property type="entry name" value="PROKAR_NTER_METHYL"/>
    <property type="match status" value="1"/>
</dbReference>
<gene>
    <name evidence="4" type="ORF">SAMN05444972_10820</name>
</gene>
<dbReference type="Pfam" id="PF07963">
    <property type="entry name" value="N_methyl"/>
    <property type="match status" value="1"/>
</dbReference>
<reference evidence="5" key="1">
    <citation type="submission" date="2016-10" db="EMBL/GenBank/DDBJ databases">
        <authorList>
            <person name="Varghese N."/>
            <person name="Submissions S."/>
        </authorList>
    </citation>
    <scope>NUCLEOTIDE SEQUENCE [LARGE SCALE GENOMIC DNA]</scope>
    <source>
        <strain evidence="5">DSM 45789</strain>
    </source>
</reference>
<evidence type="ECO:0000256" key="2">
    <source>
        <dbReference type="ARBA" id="ARBA00023287"/>
    </source>
</evidence>
<comment type="subcellular location">
    <subcellularLocation>
        <location evidence="1">Cell surface</location>
    </subcellularLocation>
</comment>
<dbReference type="GO" id="GO:0030420">
    <property type="term" value="P:establishment of competence for transformation"/>
    <property type="evidence" value="ECO:0007669"/>
    <property type="project" value="UniProtKB-KW"/>
</dbReference>
<dbReference type="AlphaFoldDB" id="A0A1I6ST81"/>
<keyword evidence="2" id="KW-0178">Competence</keyword>
<keyword evidence="3" id="KW-0472">Membrane</keyword>
<protein>
    <submittedName>
        <fullName evidence="4">Prepilin-type N-terminal cleavage/methylation domain-containing protein</fullName>
    </submittedName>
</protein>
<evidence type="ECO:0000256" key="3">
    <source>
        <dbReference type="SAM" id="Phobius"/>
    </source>
</evidence>
<keyword evidence="3" id="KW-0812">Transmembrane</keyword>
<dbReference type="InterPro" id="IPR012902">
    <property type="entry name" value="N_methyl_site"/>
</dbReference>
<proteinExistence type="predicted"/>
<name>A0A1I6ST81_9BACL</name>
<evidence type="ECO:0000313" key="5">
    <source>
        <dbReference type="Proteomes" id="UP000198660"/>
    </source>
</evidence>
<dbReference type="OrthoDB" id="2988883at2"/>
<dbReference type="GO" id="GO:0009986">
    <property type="term" value="C:cell surface"/>
    <property type="evidence" value="ECO:0007669"/>
    <property type="project" value="UniProtKB-SubCell"/>
</dbReference>
<dbReference type="NCBIfam" id="TIGR02532">
    <property type="entry name" value="IV_pilin_GFxxxE"/>
    <property type="match status" value="1"/>
</dbReference>
<dbReference type="EMBL" id="FPAA01000008">
    <property type="protein sequence ID" value="SFS80078.1"/>
    <property type="molecule type" value="Genomic_DNA"/>
</dbReference>
<keyword evidence="3" id="KW-1133">Transmembrane helix</keyword>
<dbReference type="RefSeq" id="WP_091837465.1">
    <property type="nucleotide sequence ID" value="NZ_FPAA01000008.1"/>
</dbReference>
<accession>A0A1I6ST81</accession>
<feature type="transmembrane region" description="Helical" evidence="3">
    <location>
        <begin position="12"/>
        <end position="33"/>
    </location>
</feature>
<sequence length="120" mass="13828">MFNERGFTLVETVTAMLIFSLLLVTALPVAIEANHHLVSGVRRMAAMGIAESKMEELQKNTSSLPRNQRKTTKEGRVSYDIRWRREFIARKLSGCEVTVEWRDSWGNERSITLKSLNYRP</sequence>
<organism evidence="4 5">
    <name type="scientific">Marininema halotolerans</name>
    <dbReference type="NCBI Taxonomy" id="1155944"/>
    <lineage>
        <taxon>Bacteria</taxon>
        <taxon>Bacillati</taxon>
        <taxon>Bacillota</taxon>
        <taxon>Bacilli</taxon>
        <taxon>Bacillales</taxon>
        <taxon>Thermoactinomycetaceae</taxon>
        <taxon>Marininema</taxon>
    </lineage>
</organism>
<keyword evidence="5" id="KW-1185">Reference proteome</keyword>